<keyword evidence="5 10" id="KW-0812">Transmembrane</keyword>
<evidence type="ECO:0000256" key="10">
    <source>
        <dbReference type="SAM" id="Phobius"/>
    </source>
</evidence>
<feature type="transmembrane region" description="Helical" evidence="10">
    <location>
        <begin position="198"/>
        <end position="220"/>
    </location>
</feature>
<dbReference type="InterPro" id="IPR050222">
    <property type="entry name" value="MATE_MdtK"/>
</dbReference>
<dbReference type="InterPro" id="IPR002528">
    <property type="entry name" value="MATE_fam"/>
</dbReference>
<feature type="transmembrane region" description="Helical" evidence="10">
    <location>
        <begin position="422"/>
        <end position="443"/>
    </location>
</feature>
<keyword evidence="2" id="KW-0813">Transport</keyword>
<evidence type="ECO:0000256" key="6">
    <source>
        <dbReference type="ARBA" id="ARBA00022989"/>
    </source>
</evidence>
<dbReference type="eggNOG" id="COG0534">
    <property type="taxonomic scope" value="Bacteria"/>
</dbReference>
<dbReference type="GO" id="GO:0005886">
    <property type="term" value="C:plasma membrane"/>
    <property type="evidence" value="ECO:0007669"/>
    <property type="project" value="UniProtKB-SubCell"/>
</dbReference>
<keyword evidence="7" id="KW-0406">Ion transport</keyword>
<feature type="transmembrane region" description="Helical" evidence="10">
    <location>
        <begin position="261"/>
        <end position="283"/>
    </location>
</feature>
<evidence type="ECO:0000256" key="9">
    <source>
        <dbReference type="ARBA" id="ARBA00031636"/>
    </source>
</evidence>
<dbReference type="InterPro" id="IPR048279">
    <property type="entry name" value="MdtK-like"/>
</dbReference>
<evidence type="ECO:0000256" key="3">
    <source>
        <dbReference type="ARBA" id="ARBA00022449"/>
    </source>
</evidence>
<proteinExistence type="predicted"/>
<dbReference type="KEGG" id="tpi:TREPR_3018"/>
<dbReference type="STRING" id="545694.TREPR_3018"/>
<evidence type="ECO:0000256" key="5">
    <source>
        <dbReference type="ARBA" id="ARBA00022692"/>
    </source>
</evidence>
<feature type="transmembrane region" description="Helical" evidence="10">
    <location>
        <begin position="323"/>
        <end position="342"/>
    </location>
</feature>
<dbReference type="PIRSF" id="PIRSF006603">
    <property type="entry name" value="DinF"/>
    <property type="match status" value="1"/>
</dbReference>
<dbReference type="PANTHER" id="PTHR43298:SF2">
    <property type="entry name" value="FMN_FAD EXPORTER YEEO-RELATED"/>
    <property type="match status" value="1"/>
</dbReference>
<feature type="transmembrane region" description="Helical" evidence="10">
    <location>
        <begin position="289"/>
        <end position="311"/>
    </location>
</feature>
<accession>F5YNG5</accession>
<keyword evidence="8 10" id="KW-0472">Membrane</keyword>
<feature type="transmembrane region" description="Helical" evidence="10">
    <location>
        <begin position="362"/>
        <end position="384"/>
    </location>
</feature>
<evidence type="ECO:0000313" key="11">
    <source>
        <dbReference type="EMBL" id="AEF85712.1"/>
    </source>
</evidence>
<organism evidence="11 12">
    <name type="scientific">Treponema primitia (strain ATCC BAA-887 / DSM 12427 / ZAS-2)</name>
    <dbReference type="NCBI Taxonomy" id="545694"/>
    <lineage>
        <taxon>Bacteria</taxon>
        <taxon>Pseudomonadati</taxon>
        <taxon>Spirochaetota</taxon>
        <taxon>Spirochaetia</taxon>
        <taxon>Spirochaetales</taxon>
        <taxon>Treponemataceae</taxon>
        <taxon>Treponema</taxon>
    </lineage>
</organism>
<evidence type="ECO:0000256" key="1">
    <source>
        <dbReference type="ARBA" id="ARBA00004651"/>
    </source>
</evidence>
<feature type="transmembrane region" description="Helical" evidence="10">
    <location>
        <begin position="60"/>
        <end position="86"/>
    </location>
</feature>
<reference evidence="11 12" key="2">
    <citation type="journal article" date="2011" name="ISME J.">
        <title>RNA-seq reveals cooperative metabolic interactions between two termite-gut spirochete species in co-culture.</title>
        <authorList>
            <person name="Rosenthal A.Z."/>
            <person name="Matson E.G."/>
            <person name="Eldar A."/>
            <person name="Leadbetter J.R."/>
        </authorList>
    </citation>
    <scope>NUCLEOTIDE SEQUENCE [LARGE SCALE GENOMIC DNA]</scope>
    <source>
        <strain evidence="12">ATCC BAA-887 / DSM 12427 / ZAS-2</strain>
    </source>
</reference>
<protein>
    <recommendedName>
        <fullName evidence="9">Multidrug-efflux transporter</fullName>
    </recommendedName>
</protein>
<comment type="subcellular location">
    <subcellularLocation>
        <location evidence="1">Cell membrane</location>
        <topology evidence="1">Multi-pass membrane protein</topology>
    </subcellularLocation>
</comment>
<feature type="transmembrane region" description="Helical" evidence="10">
    <location>
        <begin position="98"/>
        <end position="120"/>
    </location>
</feature>
<dbReference type="EMBL" id="CP001843">
    <property type="protein sequence ID" value="AEF85712.1"/>
    <property type="molecule type" value="Genomic_DNA"/>
</dbReference>
<evidence type="ECO:0000256" key="7">
    <source>
        <dbReference type="ARBA" id="ARBA00023065"/>
    </source>
</evidence>
<dbReference type="GO" id="GO:0042910">
    <property type="term" value="F:xenobiotic transmembrane transporter activity"/>
    <property type="evidence" value="ECO:0007669"/>
    <property type="project" value="InterPro"/>
</dbReference>
<dbReference type="Proteomes" id="UP000009223">
    <property type="component" value="Chromosome"/>
</dbReference>
<evidence type="ECO:0000256" key="4">
    <source>
        <dbReference type="ARBA" id="ARBA00022475"/>
    </source>
</evidence>
<feature type="transmembrane region" description="Helical" evidence="10">
    <location>
        <begin position="140"/>
        <end position="160"/>
    </location>
</feature>
<feature type="transmembrane region" description="Helical" evidence="10">
    <location>
        <begin position="172"/>
        <end position="192"/>
    </location>
</feature>
<feature type="transmembrane region" description="Helical" evidence="10">
    <location>
        <begin position="391"/>
        <end position="416"/>
    </location>
</feature>
<name>F5YNG5_TREPZ</name>
<dbReference type="GO" id="GO:0015297">
    <property type="term" value="F:antiporter activity"/>
    <property type="evidence" value="ECO:0007669"/>
    <property type="project" value="UniProtKB-KW"/>
</dbReference>
<dbReference type="Pfam" id="PF01554">
    <property type="entry name" value="MatE"/>
    <property type="match status" value="2"/>
</dbReference>
<keyword evidence="3" id="KW-0050">Antiport</keyword>
<dbReference type="NCBIfam" id="TIGR00797">
    <property type="entry name" value="matE"/>
    <property type="match status" value="1"/>
</dbReference>
<keyword evidence="6 10" id="KW-1133">Transmembrane helix</keyword>
<reference evidence="12" key="1">
    <citation type="submission" date="2009-12" db="EMBL/GenBank/DDBJ databases">
        <title>Complete sequence of Treponema primitia strain ZAS-2.</title>
        <authorList>
            <person name="Tetu S.G."/>
            <person name="Matson E."/>
            <person name="Ren Q."/>
            <person name="Seshadri R."/>
            <person name="Elbourne L."/>
            <person name="Hassan K.A."/>
            <person name="Durkin A."/>
            <person name="Radune D."/>
            <person name="Mohamoud Y."/>
            <person name="Shay R."/>
            <person name="Jin S."/>
            <person name="Zhang X."/>
            <person name="Lucey K."/>
            <person name="Ballor N.R."/>
            <person name="Ottesen E."/>
            <person name="Rosenthal R."/>
            <person name="Allen A."/>
            <person name="Leadbetter J.R."/>
            <person name="Paulsen I.T."/>
        </authorList>
    </citation>
    <scope>NUCLEOTIDE SEQUENCE [LARGE SCALE GENOMIC DNA]</scope>
    <source>
        <strain evidence="12">ATCC BAA-887 / DSM 12427 / ZAS-2</strain>
    </source>
</reference>
<evidence type="ECO:0000256" key="8">
    <source>
        <dbReference type="ARBA" id="ARBA00023136"/>
    </source>
</evidence>
<gene>
    <name evidence="11" type="ordered locus">TREPR_3018</name>
</gene>
<dbReference type="HOGENOM" id="CLU_012893_5_0_12"/>
<sequence>MLLFMVKIENNLSKGNVLTKLVLFALPFLASNLVQSFYNVADMLIVGNFSGTASMSGVNIGGQITFILTNVVIGLCMGATVLIGQYVGAGNRVGLERVTATIITMLIGTALAITVVMLFFKGPVLRLIRTPAESFAESDRYLTVTLIGAVFIFGYNALSAILRGMGNSKQPFYFVSIACVTNVVLDLVFVAAFHWDAFGAALATVISQALSMFLCIIYMVRNNFQFDFKLRSFKIYKDQLALIFKIGLPTCLQNAVTSLSFLFLTAIVNIVGGVTASAAVGAVGKFNSFAFMPTMAMSASISAMTAQNIGAGKMERAIQTCKIGTIFSVCVTWTFFVLVQLFPSVILNAFGSDPEMIQDGISYLRIFSFDFLFIPFIFCINGFLIGGGHTIFTLFSSMLSAILLRVPVCYIFGVVIGWGLQGVALGGPAAAVGALVVTIIYLATGKWRKIVIRAGRPVAEES</sequence>
<evidence type="ECO:0000256" key="2">
    <source>
        <dbReference type="ARBA" id="ARBA00022448"/>
    </source>
</evidence>
<dbReference type="GO" id="GO:0006811">
    <property type="term" value="P:monoatomic ion transport"/>
    <property type="evidence" value="ECO:0007669"/>
    <property type="project" value="UniProtKB-KW"/>
</dbReference>
<keyword evidence="12" id="KW-1185">Reference proteome</keyword>
<dbReference type="PANTHER" id="PTHR43298">
    <property type="entry name" value="MULTIDRUG RESISTANCE PROTEIN NORM-RELATED"/>
    <property type="match status" value="1"/>
</dbReference>
<dbReference type="AlphaFoldDB" id="F5YNG5"/>
<keyword evidence="4" id="KW-1003">Cell membrane</keyword>
<evidence type="ECO:0000313" key="12">
    <source>
        <dbReference type="Proteomes" id="UP000009223"/>
    </source>
</evidence>
<dbReference type="CDD" id="cd13138">
    <property type="entry name" value="MATE_yoeA_like"/>
    <property type="match status" value="1"/>
</dbReference>